<feature type="domain" description="Bromo" evidence="5">
    <location>
        <begin position="111"/>
        <end position="186"/>
    </location>
</feature>
<organism evidence="7 8">
    <name type="scientific">Gossypium stocksii</name>
    <dbReference type="NCBI Taxonomy" id="47602"/>
    <lineage>
        <taxon>Eukaryota</taxon>
        <taxon>Viridiplantae</taxon>
        <taxon>Streptophyta</taxon>
        <taxon>Embryophyta</taxon>
        <taxon>Tracheophyta</taxon>
        <taxon>Spermatophyta</taxon>
        <taxon>Magnoliopsida</taxon>
        <taxon>eudicotyledons</taxon>
        <taxon>Gunneridae</taxon>
        <taxon>Pentapetalae</taxon>
        <taxon>rosids</taxon>
        <taxon>malvids</taxon>
        <taxon>Malvales</taxon>
        <taxon>Malvaceae</taxon>
        <taxon>Malvoideae</taxon>
        <taxon>Gossypium</taxon>
    </lineage>
</organism>
<sequence length="380" mass="43666">MQMESQMEAVKVEGFGPDSEVEDLGRCVDEISTTVSRLEQRVNDVEQFYLTTDNMELTITKSASAFKEKVKEKQLTGLEKQQQEASQREAAALKRMQELMRQFATILRQITQHKWAHPFMHPVDVVGLGLHDYYEIVQKPMDFGTIKSKMEAKDGTGYKNVREIYSDVRLVFKNAMKYNDERHDVHIMAKTLLEKFEEKWLQLLPKVAEEEKRQVEEEAKAELDVKLAQEAVYANMAKELSNELCEVDLQLEKLRQIVIQKCRKMSTEEKKKLGTALTRLSPEDLGKALEIVAENNPGFQPTAQEVDLDIDAQSELTLWRLKVFVQDKLKLAGKCSEAVVCNNINNNENTIKSNSKRRREISDALTKNAIKRNRKLSPNS</sequence>
<dbReference type="Pfam" id="PF00439">
    <property type="entry name" value="Bromodomain"/>
    <property type="match status" value="1"/>
</dbReference>
<comment type="caution">
    <text evidence="7">The sequence shown here is derived from an EMBL/GenBank/DDBJ whole genome shotgun (WGS) entry which is preliminary data.</text>
</comment>
<dbReference type="Gene3D" id="1.20.920.10">
    <property type="entry name" value="Bromodomain-like"/>
    <property type="match status" value="1"/>
</dbReference>
<dbReference type="InterPro" id="IPR036427">
    <property type="entry name" value="Bromodomain-like_sf"/>
</dbReference>
<dbReference type="PROSITE" id="PS51525">
    <property type="entry name" value="NET"/>
    <property type="match status" value="1"/>
</dbReference>
<dbReference type="PANTHER" id="PTHR45926">
    <property type="entry name" value="OSJNBA0053K19.4 PROTEIN"/>
    <property type="match status" value="1"/>
</dbReference>
<gene>
    <name evidence="7" type="ORF">J1N35_024952</name>
</gene>
<keyword evidence="8" id="KW-1185">Reference proteome</keyword>
<dbReference type="InterPro" id="IPR038336">
    <property type="entry name" value="NET_sf"/>
</dbReference>
<accession>A0A9D3V5I0</accession>
<keyword evidence="1" id="KW-0805">Transcription regulation</keyword>
<dbReference type="OrthoDB" id="21449at2759"/>
<protein>
    <recommendedName>
        <fullName evidence="9">Transcription factor GTE1</fullName>
    </recommendedName>
</protein>
<reference evidence="7 8" key="1">
    <citation type="journal article" date="2021" name="Plant Biotechnol. J.">
        <title>Multi-omics assisted identification of the key and species-specific regulatory components of drought-tolerant mechanisms in Gossypium stocksii.</title>
        <authorList>
            <person name="Yu D."/>
            <person name="Ke L."/>
            <person name="Zhang D."/>
            <person name="Wu Y."/>
            <person name="Sun Y."/>
            <person name="Mei J."/>
            <person name="Sun J."/>
            <person name="Sun Y."/>
        </authorList>
    </citation>
    <scope>NUCLEOTIDE SEQUENCE [LARGE SCALE GENOMIC DNA]</scope>
    <source>
        <strain evidence="8">cv. E1</strain>
        <tissue evidence="7">Leaf</tissue>
    </source>
</reference>
<name>A0A9D3V5I0_9ROSI</name>
<dbReference type="Proteomes" id="UP000828251">
    <property type="component" value="Unassembled WGS sequence"/>
</dbReference>
<dbReference type="PRINTS" id="PR00503">
    <property type="entry name" value="BROMODOMAIN"/>
</dbReference>
<feature type="domain" description="NET" evidence="6">
    <location>
        <begin position="255"/>
        <end position="336"/>
    </location>
</feature>
<dbReference type="AlphaFoldDB" id="A0A9D3V5I0"/>
<evidence type="ECO:0000256" key="4">
    <source>
        <dbReference type="PROSITE-ProRule" id="PRU00035"/>
    </source>
</evidence>
<dbReference type="EMBL" id="JAIQCV010000008">
    <property type="protein sequence ID" value="KAH1072624.1"/>
    <property type="molecule type" value="Genomic_DNA"/>
</dbReference>
<keyword evidence="3" id="KW-0804">Transcription</keyword>
<evidence type="ECO:0000259" key="5">
    <source>
        <dbReference type="PROSITE" id="PS50014"/>
    </source>
</evidence>
<dbReference type="SUPFAM" id="SSF47370">
    <property type="entry name" value="Bromodomain"/>
    <property type="match status" value="1"/>
</dbReference>
<evidence type="ECO:0000313" key="7">
    <source>
        <dbReference type="EMBL" id="KAH1072624.1"/>
    </source>
</evidence>
<dbReference type="Pfam" id="PF17035">
    <property type="entry name" value="BET"/>
    <property type="match status" value="1"/>
</dbReference>
<dbReference type="SMART" id="SM00297">
    <property type="entry name" value="BROMO"/>
    <property type="match status" value="1"/>
</dbReference>
<dbReference type="InterPro" id="IPR001487">
    <property type="entry name" value="Bromodomain"/>
</dbReference>
<evidence type="ECO:0000259" key="6">
    <source>
        <dbReference type="PROSITE" id="PS51525"/>
    </source>
</evidence>
<evidence type="ECO:0000313" key="8">
    <source>
        <dbReference type="Proteomes" id="UP000828251"/>
    </source>
</evidence>
<evidence type="ECO:0000256" key="1">
    <source>
        <dbReference type="ARBA" id="ARBA00023015"/>
    </source>
</evidence>
<evidence type="ECO:0000256" key="3">
    <source>
        <dbReference type="ARBA" id="ARBA00023163"/>
    </source>
</evidence>
<dbReference type="Gene3D" id="1.20.1270.220">
    <property type="match status" value="1"/>
</dbReference>
<dbReference type="PROSITE" id="PS50014">
    <property type="entry name" value="BROMODOMAIN_2"/>
    <property type="match status" value="1"/>
</dbReference>
<evidence type="ECO:0008006" key="9">
    <source>
        <dbReference type="Google" id="ProtNLM"/>
    </source>
</evidence>
<evidence type="ECO:0000256" key="2">
    <source>
        <dbReference type="ARBA" id="ARBA00023117"/>
    </source>
</evidence>
<proteinExistence type="predicted"/>
<dbReference type="InterPro" id="IPR027353">
    <property type="entry name" value="NET_dom"/>
</dbReference>
<keyword evidence="2 4" id="KW-0103">Bromodomain</keyword>